<gene>
    <name evidence="2" type="ORF">J2S04_002283</name>
</gene>
<dbReference type="Proteomes" id="UP001229209">
    <property type="component" value="Unassembled WGS sequence"/>
</dbReference>
<dbReference type="EMBL" id="JAURUO010000013">
    <property type="protein sequence ID" value="MDP9729310.1"/>
    <property type="molecule type" value="Genomic_DNA"/>
</dbReference>
<protein>
    <submittedName>
        <fullName evidence="2">Uncharacterized protein</fullName>
    </submittedName>
</protein>
<sequence>MKVIVLIRGDLLARAGKSSDMLKQPLSQGKTALAEVSRRHRTMQSIGRAERHAVDISG</sequence>
<feature type="region of interest" description="Disordered" evidence="1">
    <location>
        <begin position="31"/>
        <end position="58"/>
    </location>
</feature>
<evidence type="ECO:0000313" key="3">
    <source>
        <dbReference type="Proteomes" id="UP001229209"/>
    </source>
</evidence>
<reference evidence="2 3" key="1">
    <citation type="submission" date="2023-07" db="EMBL/GenBank/DDBJ databases">
        <title>Genomic Encyclopedia of Type Strains, Phase IV (KMG-IV): sequencing the most valuable type-strain genomes for metagenomic binning, comparative biology and taxonomic classification.</title>
        <authorList>
            <person name="Goeker M."/>
        </authorList>
    </citation>
    <scope>NUCLEOTIDE SEQUENCE [LARGE SCALE GENOMIC DNA]</scope>
    <source>
        <strain evidence="2 3">DSM 25924</strain>
    </source>
</reference>
<evidence type="ECO:0000313" key="2">
    <source>
        <dbReference type="EMBL" id="MDP9729310.1"/>
    </source>
</evidence>
<organism evidence="2 3">
    <name type="scientific">Alicyclobacillus tolerans</name>
    <dbReference type="NCBI Taxonomy" id="90970"/>
    <lineage>
        <taxon>Bacteria</taxon>
        <taxon>Bacillati</taxon>
        <taxon>Bacillota</taxon>
        <taxon>Bacilli</taxon>
        <taxon>Bacillales</taxon>
        <taxon>Alicyclobacillaceae</taxon>
        <taxon>Alicyclobacillus</taxon>
    </lineage>
</organism>
<comment type="caution">
    <text evidence="2">The sequence shown here is derived from an EMBL/GenBank/DDBJ whole genome shotgun (WGS) entry which is preliminary data.</text>
</comment>
<name>A0ABT9LYH1_9BACL</name>
<dbReference type="RefSeq" id="WP_306955088.1">
    <property type="nucleotide sequence ID" value="NZ_JAURUO010000013.1"/>
</dbReference>
<accession>A0ABT9LYH1</accession>
<evidence type="ECO:0000256" key="1">
    <source>
        <dbReference type="SAM" id="MobiDB-lite"/>
    </source>
</evidence>
<feature type="compositionally biased region" description="Basic and acidic residues" evidence="1">
    <location>
        <begin position="48"/>
        <end position="58"/>
    </location>
</feature>
<proteinExistence type="predicted"/>
<keyword evidence="3" id="KW-1185">Reference proteome</keyword>